<feature type="region of interest" description="Disordered" evidence="1">
    <location>
        <begin position="43"/>
        <end position="63"/>
    </location>
</feature>
<gene>
    <name evidence="3" type="ORF">CGZ94_11545</name>
</gene>
<name>A0A255GCH3_9ACTN</name>
<comment type="caution">
    <text evidence="3">The sequence shown here is derived from an EMBL/GenBank/DDBJ whole genome shotgun (WGS) entry which is preliminary data.</text>
</comment>
<dbReference type="AlphaFoldDB" id="A0A255GCH3"/>
<feature type="transmembrane region" description="Helical" evidence="2">
    <location>
        <begin position="12"/>
        <end position="32"/>
    </location>
</feature>
<dbReference type="Proteomes" id="UP000215896">
    <property type="component" value="Unassembled WGS sequence"/>
</dbReference>
<accession>A0A255GCH3</accession>
<keyword evidence="2" id="KW-1133">Transmembrane helix</keyword>
<dbReference type="EMBL" id="NMVO01000013">
    <property type="protein sequence ID" value="OYO13589.1"/>
    <property type="molecule type" value="Genomic_DNA"/>
</dbReference>
<keyword evidence="4" id="KW-1185">Reference proteome</keyword>
<keyword evidence="2" id="KW-0812">Transmembrane</keyword>
<evidence type="ECO:0000256" key="2">
    <source>
        <dbReference type="SAM" id="Phobius"/>
    </source>
</evidence>
<evidence type="ECO:0000256" key="1">
    <source>
        <dbReference type="SAM" id="MobiDB-lite"/>
    </source>
</evidence>
<reference evidence="3 4" key="1">
    <citation type="submission" date="2017-07" db="EMBL/GenBank/DDBJ databases">
        <title>Draft whole genome sequences of clinical Proprionibacteriaceae strains.</title>
        <authorList>
            <person name="Bernier A.-M."/>
            <person name="Bernard K."/>
            <person name="Domingo M.-C."/>
        </authorList>
    </citation>
    <scope>NUCLEOTIDE SEQUENCE [LARGE SCALE GENOMIC DNA]</scope>
    <source>
        <strain evidence="3 4">NML 030167</strain>
    </source>
</reference>
<keyword evidence="2" id="KW-0472">Membrane</keyword>
<proteinExistence type="predicted"/>
<organism evidence="3 4">
    <name type="scientific">Enemella evansiae</name>
    <dbReference type="NCBI Taxonomy" id="2016499"/>
    <lineage>
        <taxon>Bacteria</taxon>
        <taxon>Bacillati</taxon>
        <taxon>Actinomycetota</taxon>
        <taxon>Actinomycetes</taxon>
        <taxon>Propionibacteriales</taxon>
        <taxon>Propionibacteriaceae</taxon>
        <taxon>Enemella</taxon>
    </lineage>
</organism>
<sequence>MLPLDIDPNSVVAGWIPLVLILVLGGASALLFRSMRRQMRKIDIPEEGVDTRPDQDPEHVEQR</sequence>
<accession>A0A4R6LQ37</accession>
<evidence type="ECO:0000313" key="3">
    <source>
        <dbReference type="EMBL" id="OYO13589.1"/>
    </source>
</evidence>
<evidence type="ECO:0000313" key="4">
    <source>
        <dbReference type="Proteomes" id="UP000215896"/>
    </source>
</evidence>
<protein>
    <submittedName>
        <fullName evidence="3">Uncharacterized protein</fullName>
    </submittedName>
</protein>